<dbReference type="Proteomes" id="UP000325081">
    <property type="component" value="Unassembled WGS sequence"/>
</dbReference>
<keyword evidence="3" id="KW-1185">Reference proteome</keyword>
<dbReference type="EMBL" id="BKCP01005084">
    <property type="protein sequence ID" value="GER36219.1"/>
    <property type="molecule type" value="Genomic_DNA"/>
</dbReference>
<evidence type="ECO:0000313" key="2">
    <source>
        <dbReference type="EMBL" id="GER36219.1"/>
    </source>
</evidence>
<feature type="compositionally biased region" description="Low complexity" evidence="1">
    <location>
        <begin position="45"/>
        <end position="81"/>
    </location>
</feature>
<proteinExistence type="predicted"/>
<reference evidence="3" key="1">
    <citation type="journal article" date="2019" name="Curr. Biol.">
        <title>Genome Sequence of Striga asiatica Provides Insight into the Evolution of Plant Parasitism.</title>
        <authorList>
            <person name="Yoshida S."/>
            <person name="Kim S."/>
            <person name="Wafula E.K."/>
            <person name="Tanskanen J."/>
            <person name="Kim Y.M."/>
            <person name="Honaas L."/>
            <person name="Yang Z."/>
            <person name="Spallek T."/>
            <person name="Conn C.E."/>
            <person name="Ichihashi Y."/>
            <person name="Cheong K."/>
            <person name="Cui S."/>
            <person name="Der J.P."/>
            <person name="Gundlach H."/>
            <person name="Jiao Y."/>
            <person name="Hori C."/>
            <person name="Ishida J.K."/>
            <person name="Kasahara H."/>
            <person name="Kiba T."/>
            <person name="Kim M.S."/>
            <person name="Koo N."/>
            <person name="Laohavisit A."/>
            <person name="Lee Y.H."/>
            <person name="Lumba S."/>
            <person name="McCourt P."/>
            <person name="Mortimer J.C."/>
            <person name="Mutuku J.M."/>
            <person name="Nomura T."/>
            <person name="Sasaki-Sekimoto Y."/>
            <person name="Seto Y."/>
            <person name="Wang Y."/>
            <person name="Wakatake T."/>
            <person name="Sakakibara H."/>
            <person name="Demura T."/>
            <person name="Yamaguchi S."/>
            <person name="Yoneyama K."/>
            <person name="Manabe R.I."/>
            <person name="Nelson D.C."/>
            <person name="Schulman A.H."/>
            <person name="Timko M.P."/>
            <person name="dePamphilis C.W."/>
            <person name="Choi D."/>
            <person name="Shirasu K."/>
        </authorList>
    </citation>
    <scope>NUCLEOTIDE SEQUENCE [LARGE SCALE GENOMIC DNA]</scope>
    <source>
        <strain evidence="3">cv. UVA1</strain>
    </source>
</reference>
<sequence length="441" mass="50378">MIFDFVHMRSLTQLKLNKMSGKFRVVDSRNLSTDWGWFSFDSDCDSGSGSESGSYSESGNGSGSESENSSCWESGKGSGSESESESGKSVVKDLDVQEKENEYSEPEGHEEDDEFLDNDYQFSYSCSDDDALFSENVDTGASGGNETNSCSDSDDYVVDVPSDLDEGKAKRFHKFYLREGFKSRFTHRGILLTTVLVDQNNTLLPIAFIVGWFPNILKIDLGIFRPEQYTFIFDKQRAFSKPLMLSSPRATRRFYVRRLHNNFLKGFVLQACYVEINKSNHCGNTCHMYLTASQLNVMIGTNRLSVMMEHILLLIWRKDFAVVGNKCSFHHYGDKPFLFTFYLSTLGRVLAGLQRQEEESQKRLKRNGEVAIKLKRQRPIVRYKQCGFVGHNAITCQKINEQEMNTQIQLIQEVGQHPIEEGFRYNCNLKEKDLKLLKGLR</sequence>
<gene>
    <name evidence="2" type="ORF">STAS_12545</name>
</gene>
<comment type="caution">
    <text evidence="2">The sequence shown here is derived from an EMBL/GenBank/DDBJ whole genome shotgun (WGS) entry which is preliminary data.</text>
</comment>
<feature type="compositionally biased region" description="Acidic residues" evidence="1">
    <location>
        <begin position="103"/>
        <end position="114"/>
    </location>
</feature>
<feature type="non-terminal residue" evidence="2">
    <location>
        <position position="441"/>
    </location>
</feature>
<feature type="compositionally biased region" description="Polar residues" evidence="1">
    <location>
        <begin position="136"/>
        <end position="150"/>
    </location>
</feature>
<dbReference type="OrthoDB" id="929310at2759"/>
<evidence type="ECO:0000313" key="3">
    <source>
        <dbReference type="Proteomes" id="UP000325081"/>
    </source>
</evidence>
<evidence type="ECO:0000256" key="1">
    <source>
        <dbReference type="SAM" id="MobiDB-lite"/>
    </source>
</evidence>
<feature type="compositionally biased region" description="Basic and acidic residues" evidence="1">
    <location>
        <begin position="90"/>
        <end position="102"/>
    </location>
</feature>
<accession>A0A5A7PTS4</accession>
<feature type="region of interest" description="Disordered" evidence="1">
    <location>
        <begin position="45"/>
        <end position="114"/>
    </location>
</feature>
<dbReference type="AlphaFoldDB" id="A0A5A7PTS4"/>
<protein>
    <submittedName>
        <fullName evidence="2">Halomucin</fullName>
    </submittedName>
</protein>
<organism evidence="2 3">
    <name type="scientific">Striga asiatica</name>
    <name type="common">Asiatic witchweed</name>
    <name type="synonym">Buchnera asiatica</name>
    <dbReference type="NCBI Taxonomy" id="4170"/>
    <lineage>
        <taxon>Eukaryota</taxon>
        <taxon>Viridiplantae</taxon>
        <taxon>Streptophyta</taxon>
        <taxon>Embryophyta</taxon>
        <taxon>Tracheophyta</taxon>
        <taxon>Spermatophyta</taxon>
        <taxon>Magnoliopsida</taxon>
        <taxon>eudicotyledons</taxon>
        <taxon>Gunneridae</taxon>
        <taxon>Pentapetalae</taxon>
        <taxon>asterids</taxon>
        <taxon>lamiids</taxon>
        <taxon>Lamiales</taxon>
        <taxon>Orobanchaceae</taxon>
        <taxon>Buchnereae</taxon>
        <taxon>Striga</taxon>
    </lineage>
</organism>
<name>A0A5A7PTS4_STRAF</name>
<feature type="region of interest" description="Disordered" evidence="1">
    <location>
        <begin position="135"/>
        <end position="154"/>
    </location>
</feature>